<feature type="compositionally biased region" description="Basic and acidic residues" evidence="13">
    <location>
        <begin position="47"/>
        <end position="62"/>
    </location>
</feature>
<dbReference type="GO" id="GO:0042803">
    <property type="term" value="F:protein homodimerization activity"/>
    <property type="evidence" value="ECO:0007669"/>
    <property type="project" value="InterPro"/>
</dbReference>
<dbReference type="GO" id="GO:0051087">
    <property type="term" value="F:protein-folding chaperone binding"/>
    <property type="evidence" value="ECO:0007669"/>
    <property type="project" value="InterPro"/>
</dbReference>
<evidence type="ECO:0000256" key="2">
    <source>
        <dbReference type="ARBA" id="ARBA00009054"/>
    </source>
</evidence>
<evidence type="ECO:0000256" key="7">
    <source>
        <dbReference type="ARBA" id="ARBA00053401"/>
    </source>
</evidence>
<dbReference type="InterPro" id="IPR009012">
    <property type="entry name" value="GrpE_head"/>
</dbReference>
<dbReference type="CDD" id="cd00446">
    <property type="entry name" value="GrpE"/>
    <property type="match status" value="1"/>
</dbReference>
<feature type="region of interest" description="Disordered" evidence="13">
    <location>
        <begin position="1"/>
        <end position="63"/>
    </location>
</feature>
<dbReference type="GO" id="GO:0000774">
    <property type="term" value="F:adenyl-nucleotide exchange factor activity"/>
    <property type="evidence" value="ECO:0007669"/>
    <property type="project" value="InterPro"/>
</dbReference>
<evidence type="ECO:0000256" key="4">
    <source>
        <dbReference type="ARBA" id="ARBA00022490"/>
    </source>
</evidence>
<evidence type="ECO:0000256" key="3">
    <source>
        <dbReference type="ARBA" id="ARBA00011738"/>
    </source>
</evidence>
<dbReference type="STRING" id="266892.SAMN04488054_103165"/>
<dbReference type="Gene3D" id="2.30.22.10">
    <property type="entry name" value="Head domain of nucleotide exchange factor GrpE"/>
    <property type="match status" value="1"/>
</dbReference>
<evidence type="ECO:0000256" key="11">
    <source>
        <dbReference type="RuleBase" id="RU000639"/>
    </source>
</evidence>
<dbReference type="SUPFAM" id="SSF51064">
    <property type="entry name" value="Head domain of nucleotide exchange factor GrpE"/>
    <property type="match status" value="1"/>
</dbReference>
<evidence type="ECO:0000256" key="13">
    <source>
        <dbReference type="SAM" id="MobiDB-lite"/>
    </source>
</evidence>
<evidence type="ECO:0000256" key="10">
    <source>
        <dbReference type="HAMAP-Rule" id="MF_01151"/>
    </source>
</evidence>
<evidence type="ECO:0000313" key="14">
    <source>
        <dbReference type="EMBL" id="SFL66008.1"/>
    </source>
</evidence>
<dbReference type="PANTHER" id="PTHR21237:SF23">
    <property type="entry name" value="GRPE PROTEIN HOMOLOG, MITOCHONDRIAL"/>
    <property type="match status" value="1"/>
</dbReference>
<dbReference type="Proteomes" id="UP000199668">
    <property type="component" value="Unassembled WGS sequence"/>
</dbReference>
<sequence length="192" mass="22152">MKENYTSTEEQEEKEQMEQEVAAEEADAEDTSVEQEDAEEPAEETELEKAQREAAEWQDKALRVQADLDNVRRRAKEDKERDAKYRSQSVIESLLPVLDNFERALNAATDQEEDGSLLQGVNMVYSQFFEALQQEGLEVIPTERETFDPHQHQAVMQVEEEGFESNQIVEELQKGYKLKDKIIRPAMVKVNA</sequence>
<dbReference type="GO" id="GO:0006457">
    <property type="term" value="P:protein folding"/>
    <property type="evidence" value="ECO:0007669"/>
    <property type="project" value="InterPro"/>
</dbReference>
<feature type="compositionally biased region" description="Acidic residues" evidence="13">
    <location>
        <begin position="21"/>
        <end position="46"/>
    </location>
</feature>
<keyword evidence="5 10" id="KW-0346">Stress response</keyword>
<evidence type="ECO:0000256" key="12">
    <source>
        <dbReference type="RuleBase" id="RU004478"/>
    </source>
</evidence>
<evidence type="ECO:0000256" key="8">
    <source>
        <dbReference type="ARBA" id="ARBA00072274"/>
    </source>
</evidence>
<protein>
    <recommendedName>
        <fullName evidence="8 10">Protein GrpE</fullName>
    </recommendedName>
    <alternativeName>
        <fullName evidence="9 10">HSP-70 cofactor</fullName>
    </alternativeName>
</protein>
<comment type="similarity">
    <text evidence="2 10 12">Belongs to the GrpE family.</text>
</comment>
<name>A0A1I4JHE9_9BACI</name>
<keyword evidence="4 10" id="KW-0963">Cytoplasm</keyword>
<keyword evidence="6 10" id="KW-0143">Chaperone</keyword>
<comment type="subunit">
    <text evidence="3 10">Homodimer.</text>
</comment>
<evidence type="ECO:0000256" key="1">
    <source>
        <dbReference type="ARBA" id="ARBA00004496"/>
    </source>
</evidence>
<dbReference type="GO" id="GO:0051082">
    <property type="term" value="F:unfolded protein binding"/>
    <property type="evidence" value="ECO:0007669"/>
    <property type="project" value="TreeGrafter"/>
</dbReference>
<evidence type="ECO:0000256" key="5">
    <source>
        <dbReference type="ARBA" id="ARBA00023016"/>
    </source>
</evidence>
<organism evidence="14 15">
    <name type="scientific">Salibacterium qingdaonense</name>
    <dbReference type="NCBI Taxonomy" id="266892"/>
    <lineage>
        <taxon>Bacteria</taxon>
        <taxon>Bacillati</taxon>
        <taxon>Bacillota</taxon>
        <taxon>Bacilli</taxon>
        <taxon>Bacillales</taxon>
        <taxon>Bacillaceae</taxon>
    </lineage>
</organism>
<dbReference type="RefSeq" id="WP_090925724.1">
    <property type="nucleotide sequence ID" value="NZ_FOTY01000003.1"/>
</dbReference>
<dbReference type="GO" id="GO:0005737">
    <property type="term" value="C:cytoplasm"/>
    <property type="evidence" value="ECO:0007669"/>
    <property type="project" value="UniProtKB-SubCell"/>
</dbReference>
<dbReference type="Pfam" id="PF01025">
    <property type="entry name" value="GrpE"/>
    <property type="match status" value="1"/>
</dbReference>
<evidence type="ECO:0000256" key="6">
    <source>
        <dbReference type="ARBA" id="ARBA00023186"/>
    </source>
</evidence>
<dbReference type="PROSITE" id="PS01071">
    <property type="entry name" value="GRPE"/>
    <property type="match status" value="1"/>
</dbReference>
<gene>
    <name evidence="10" type="primary">grpE</name>
    <name evidence="14" type="ORF">SAMN04488054_103165</name>
</gene>
<dbReference type="InterPro" id="IPR013805">
    <property type="entry name" value="GrpE_CC"/>
</dbReference>
<comment type="subcellular location">
    <subcellularLocation>
        <location evidence="1 10">Cytoplasm</location>
    </subcellularLocation>
</comment>
<dbReference type="FunFam" id="2.30.22.10:FF:000001">
    <property type="entry name" value="Protein GrpE"/>
    <property type="match status" value="1"/>
</dbReference>
<dbReference type="NCBIfam" id="NF010738">
    <property type="entry name" value="PRK14140.1"/>
    <property type="match status" value="1"/>
</dbReference>
<evidence type="ECO:0000256" key="9">
    <source>
        <dbReference type="ARBA" id="ARBA00076414"/>
    </source>
</evidence>
<dbReference type="SUPFAM" id="SSF58014">
    <property type="entry name" value="Coiled-coil domain of nucleotide exchange factor GrpE"/>
    <property type="match status" value="1"/>
</dbReference>
<dbReference type="PANTHER" id="PTHR21237">
    <property type="entry name" value="GRPE PROTEIN"/>
    <property type="match status" value="1"/>
</dbReference>
<evidence type="ECO:0000313" key="15">
    <source>
        <dbReference type="Proteomes" id="UP000199668"/>
    </source>
</evidence>
<dbReference type="OrthoDB" id="9812586at2"/>
<comment type="function">
    <text evidence="7 10 11">Participates actively in the response to hyperosmotic and heat shock by preventing the aggregation of stress-denatured proteins, in association with DnaK and GrpE. It is the nucleotide exchange factor for DnaK and may function as a thermosensor. Unfolded proteins bind initially to DnaJ; upon interaction with the DnaJ-bound protein, DnaK hydrolyzes its bound ATP, resulting in the formation of a stable complex. GrpE releases ADP from DnaK; ATP binding to DnaK triggers the release of the substrate protein, thus completing the reaction cycle. Several rounds of ATP-dependent interactions between DnaJ, DnaK and GrpE are required for fully efficient folding.</text>
</comment>
<keyword evidence="15" id="KW-1185">Reference proteome</keyword>
<dbReference type="HAMAP" id="MF_01151">
    <property type="entry name" value="GrpE"/>
    <property type="match status" value="1"/>
</dbReference>
<dbReference type="PRINTS" id="PR00773">
    <property type="entry name" value="GRPEPROTEIN"/>
</dbReference>
<dbReference type="EMBL" id="FOTY01000003">
    <property type="protein sequence ID" value="SFL66008.1"/>
    <property type="molecule type" value="Genomic_DNA"/>
</dbReference>
<dbReference type="AlphaFoldDB" id="A0A1I4JHE9"/>
<proteinExistence type="inferred from homology"/>
<accession>A0A1I4JHE9</accession>
<reference evidence="14 15" key="1">
    <citation type="submission" date="2016-10" db="EMBL/GenBank/DDBJ databases">
        <authorList>
            <person name="de Groot N.N."/>
        </authorList>
    </citation>
    <scope>NUCLEOTIDE SEQUENCE [LARGE SCALE GENOMIC DNA]</scope>
    <source>
        <strain evidence="14 15">CGMCC 1.6134</strain>
    </source>
</reference>
<dbReference type="InterPro" id="IPR000740">
    <property type="entry name" value="GrpE"/>
</dbReference>
<dbReference type="Gene3D" id="3.90.20.20">
    <property type="match status" value="1"/>
</dbReference>